<dbReference type="InterPro" id="IPR002885">
    <property type="entry name" value="PPR_rpt"/>
</dbReference>
<dbReference type="Pfam" id="PF13041">
    <property type="entry name" value="PPR_2"/>
    <property type="match status" value="2"/>
</dbReference>
<organism evidence="3 4">
    <name type="scientific">Stephania japonica</name>
    <dbReference type="NCBI Taxonomy" id="461633"/>
    <lineage>
        <taxon>Eukaryota</taxon>
        <taxon>Viridiplantae</taxon>
        <taxon>Streptophyta</taxon>
        <taxon>Embryophyta</taxon>
        <taxon>Tracheophyta</taxon>
        <taxon>Spermatophyta</taxon>
        <taxon>Magnoliopsida</taxon>
        <taxon>Ranunculales</taxon>
        <taxon>Menispermaceae</taxon>
        <taxon>Menispermoideae</taxon>
        <taxon>Cissampelideae</taxon>
        <taxon>Stephania</taxon>
    </lineage>
</organism>
<name>A0AAP0I8S3_9MAGN</name>
<proteinExistence type="predicted"/>
<dbReference type="GO" id="GO:0009451">
    <property type="term" value="P:RNA modification"/>
    <property type="evidence" value="ECO:0007669"/>
    <property type="project" value="InterPro"/>
</dbReference>
<dbReference type="Gene3D" id="1.25.40.10">
    <property type="entry name" value="Tetratricopeptide repeat domain"/>
    <property type="match status" value="5"/>
</dbReference>
<feature type="repeat" description="PPR" evidence="2">
    <location>
        <begin position="267"/>
        <end position="301"/>
    </location>
</feature>
<feature type="repeat" description="PPR" evidence="2">
    <location>
        <begin position="165"/>
        <end position="200"/>
    </location>
</feature>
<dbReference type="PANTHER" id="PTHR47926:SF452">
    <property type="entry name" value="PENTATRICOPEPTIDE REPEAT-CONTAINING PROTEIN"/>
    <property type="match status" value="1"/>
</dbReference>
<feature type="repeat" description="PPR" evidence="2">
    <location>
        <begin position="505"/>
        <end position="540"/>
    </location>
</feature>
<dbReference type="AlphaFoldDB" id="A0AAP0I8S3"/>
<dbReference type="NCBIfam" id="TIGR00756">
    <property type="entry name" value="PPR"/>
    <property type="match status" value="5"/>
</dbReference>
<evidence type="ECO:0000313" key="3">
    <source>
        <dbReference type="EMBL" id="KAK9110792.1"/>
    </source>
</evidence>
<dbReference type="FunFam" id="1.25.40.10:FF:000351">
    <property type="entry name" value="Pentatricopeptide repeat-containing protein"/>
    <property type="match status" value="1"/>
</dbReference>
<gene>
    <name evidence="3" type="ORF">Sjap_018852</name>
</gene>
<comment type="caution">
    <text evidence="3">The sequence shown here is derived from an EMBL/GenBank/DDBJ whole genome shotgun (WGS) entry which is preliminary data.</text>
</comment>
<dbReference type="Pfam" id="PF20431">
    <property type="entry name" value="E_motif"/>
    <property type="match status" value="1"/>
</dbReference>
<keyword evidence="4" id="KW-1185">Reference proteome</keyword>
<evidence type="ECO:0008006" key="5">
    <source>
        <dbReference type="Google" id="ProtNLM"/>
    </source>
</evidence>
<protein>
    <recommendedName>
        <fullName evidence="5">Pentatricopeptide repeat-containing protein</fullName>
    </recommendedName>
</protein>
<dbReference type="PANTHER" id="PTHR47926">
    <property type="entry name" value="PENTATRICOPEPTIDE REPEAT-CONTAINING PROTEIN"/>
    <property type="match status" value="1"/>
</dbReference>
<dbReference type="PROSITE" id="PS51375">
    <property type="entry name" value="PPR"/>
    <property type="match status" value="6"/>
</dbReference>
<evidence type="ECO:0000313" key="4">
    <source>
        <dbReference type="Proteomes" id="UP001417504"/>
    </source>
</evidence>
<feature type="repeat" description="PPR" evidence="2">
    <location>
        <begin position="470"/>
        <end position="504"/>
    </location>
</feature>
<sequence>MISTHTNLITRVVFKPNKLKFHSLSQITLSLSNSVQSSKLLRECFKLGNATHAKQVFDEIPNKSIVAWSIMIYGYATNALHKESMQAFFDMRVSGIYPNSFTIVGILVNSASSKDLQLGQCVHGLIVKNGLEFDPIVGTALLDAYAKCKDVDCSCKFFNEMENPSVITCSAMIAGLIQNELFEQAFMLFNQLRRESGLVPNSVTMLNVVRGCNALESDSYCRSIHSLAIKTGLCLYLSVINAILDMYSNLGDLEAAKRIFDSIFFKDVISWTTMMGLLVRHQYASDALKLFHEMKVSGINMDVLCLVHVIMAYALLGHIKLGRLVHCQAIASGFALDVLVANAIVAMYSKCGDLKSSKSMFGQIKRKTLVSWTTMISGCVQNGRPREVFEFLSRMRIECNFNLDAVILLSLLMGCGELGCLELCQQLHSYVYKAGFAAYKSIQNSILSTYSRSGEMEFMQMVFEEMDARNLVSWNAMISGYAINGHGKAAVSLFREMRNARQDPDEVTYLSVLTACSHCGLVVDGLLIFQAMMEDEKIMPSKEHYGCIVDMLARAGRLSDAGRFMNSLSETIGPDIWKALLNGCHIHGNVELAEFAADRLFQLNPKGSDHIVLLSNLYASVGRYKDAEVLRLRMNAKGLSKDPGISLLNEI</sequence>
<accession>A0AAP0I8S3</accession>
<keyword evidence="1" id="KW-0677">Repeat</keyword>
<feature type="repeat" description="PPR" evidence="2">
    <location>
        <begin position="368"/>
        <end position="398"/>
    </location>
</feature>
<dbReference type="FunFam" id="1.25.40.10:FF:000090">
    <property type="entry name" value="Pentatricopeptide repeat-containing protein, chloroplastic"/>
    <property type="match status" value="1"/>
</dbReference>
<dbReference type="InterPro" id="IPR046848">
    <property type="entry name" value="E_motif"/>
</dbReference>
<dbReference type="Pfam" id="PF01535">
    <property type="entry name" value="PPR"/>
    <property type="match status" value="6"/>
</dbReference>
<dbReference type="FunFam" id="1.25.40.10:FF:000343">
    <property type="entry name" value="Pentatricopeptide repeat-containing protein At3g58590"/>
    <property type="match status" value="1"/>
</dbReference>
<dbReference type="InterPro" id="IPR011990">
    <property type="entry name" value="TPR-like_helical_dom_sf"/>
</dbReference>
<dbReference type="Proteomes" id="UP001417504">
    <property type="component" value="Unassembled WGS sequence"/>
</dbReference>
<evidence type="ECO:0000256" key="1">
    <source>
        <dbReference type="ARBA" id="ARBA00022737"/>
    </source>
</evidence>
<evidence type="ECO:0000256" key="2">
    <source>
        <dbReference type="PROSITE-ProRule" id="PRU00708"/>
    </source>
</evidence>
<feature type="repeat" description="PPR" evidence="2">
    <location>
        <begin position="64"/>
        <end position="98"/>
    </location>
</feature>
<dbReference type="InterPro" id="IPR046960">
    <property type="entry name" value="PPR_At4g14850-like_plant"/>
</dbReference>
<dbReference type="EMBL" id="JBBNAE010000007">
    <property type="protein sequence ID" value="KAK9110792.1"/>
    <property type="molecule type" value="Genomic_DNA"/>
</dbReference>
<reference evidence="3 4" key="1">
    <citation type="submission" date="2024-01" db="EMBL/GenBank/DDBJ databases">
        <title>Genome assemblies of Stephania.</title>
        <authorList>
            <person name="Yang L."/>
        </authorList>
    </citation>
    <scope>NUCLEOTIDE SEQUENCE [LARGE SCALE GENOMIC DNA]</scope>
    <source>
        <strain evidence="3">QJT</strain>
        <tissue evidence="3">Leaf</tissue>
    </source>
</reference>
<dbReference type="GO" id="GO:0003723">
    <property type="term" value="F:RNA binding"/>
    <property type="evidence" value="ECO:0007669"/>
    <property type="project" value="InterPro"/>
</dbReference>